<protein>
    <recommendedName>
        <fullName evidence="3">SWIM-type domain-containing protein</fullName>
    </recommendedName>
</protein>
<dbReference type="RefSeq" id="WP_191005771.1">
    <property type="nucleotide sequence ID" value="NZ_JACXAD010000015.1"/>
</dbReference>
<dbReference type="InterPro" id="IPR043746">
    <property type="entry name" value="DUF5691"/>
</dbReference>
<feature type="region of interest" description="Disordered" evidence="2">
    <location>
        <begin position="461"/>
        <end position="486"/>
    </location>
</feature>
<evidence type="ECO:0000259" key="3">
    <source>
        <dbReference type="PROSITE" id="PS50966"/>
    </source>
</evidence>
<keyword evidence="5" id="KW-1185">Reference proteome</keyword>
<name>A0A927GJX6_9BACT</name>
<feature type="region of interest" description="Disordered" evidence="2">
    <location>
        <begin position="128"/>
        <end position="151"/>
    </location>
</feature>
<reference evidence="4" key="1">
    <citation type="submission" date="2020-09" db="EMBL/GenBank/DDBJ databases">
        <authorList>
            <person name="Kim M.K."/>
        </authorList>
    </citation>
    <scope>NUCLEOTIDE SEQUENCE</scope>
    <source>
        <strain evidence="4">BT664</strain>
    </source>
</reference>
<feature type="compositionally biased region" description="Low complexity" evidence="2">
    <location>
        <begin position="474"/>
        <end position="485"/>
    </location>
</feature>
<keyword evidence="1" id="KW-0863">Zinc-finger</keyword>
<evidence type="ECO:0000313" key="4">
    <source>
        <dbReference type="EMBL" id="MBD2768957.1"/>
    </source>
</evidence>
<dbReference type="EMBL" id="JACXAD010000015">
    <property type="protein sequence ID" value="MBD2768957.1"/>
    <property type="molecule type" value="Genomic_DNA"/>
</dbReference>
<organism evidence="4 5">
    <name type="scientific">Hymenobacter montanus</name>
    <dbReference type="NCBI Taxonomy" id="2771359"/>
    <lineage>
        <taxon>Bacteria</taxon>
        <taxon>Pseudomonadati</taxon>
        <taxon>Bacteroidota</taxon>
        <taxon>Cytophagia</taxon>
        <taxon>Cytophagales</taxon>
        <taxon>Hymenobacteraceae</taxon>
        <taxon>Hymenobacter</taxon>
    </lineage>
</organism>
<gene>
    <name evidence="4" type="ORF">IC235_13780</name>
</gene>
<feature type="compositionally biased region" description="Low complexity" evidence="2">
    <location>
        <begin position="136"/>
        <end position="151"/>
    </location>
</feature>
<dbReference type="AlphaFoldDB" id="A0A927GJX6"/>
<dbReference type="Pfam" id="PF18944">
    <property type="entry name" value="DUF5691"/>
    <property type="match status" value="1"/>
</dbReference>
<comment type="caution">
    <text evidence="4">The sequence shown here is derived from an EMBL/GenBank/DDBJ whole genome shotgun (WGS) entry which is preliminary data.</text>
</comment>
<keyword evidence="1" id="KW-0479">Metal-binding</keyword>
<proteinExistence type="predicted"/>
<sequence length="1024" mass="111847">MISYSEDQARAFVTDAGTLQRGQQLAQPAKWGNLGRTESSAWGECAGSGSKPYLTGIDLSEPAFKCSCPSRVFPCKHGAGLLLLLARQPPLFAANTPPAWLEEWLSKRQQAQGKKVDKVVMAVAKAAESASATPQPDSATDSSASPAAAAGPGGEVSAARLVRMTQGVDDLEVWLLDLVRNGLATLDQQPGKFWEDQAARLVDNQLPGLAGMVRELATLRHAHADWPARLLARLGELYWLVRAFQNREQLPPATGQEVLQQVGVTIKKEELPGYTAPVTDEWWVLGQFTWDEDRLTARRSWLRGQATGRYALVLEFAFGSQTFATPLVPQGRYTGALLFYPGPLPMRATPVALTYTNAAPAQAAPPARRPSQLLNDYADALARQPWLREWPATVAQVVPTRQPDGRWVLHHPEDGALPLRFADDTAAWQLLAESGGQPLTLFGEWDGRAFRPLSSWPTAAEAALSSHEPAGTFSSANETSAAESADVPLPSAAQLLRVALLGTRQSGENITDIPSISIPSDGPEQRLLLAAGTLALVQKAGFLAPPATTLPPAPAPPETAEPLGPLGAECFRTLLTSNRYSAFRTDYWTKLRQHRRLVPPALLVAALNHAELRSQLPDPPSAILGERGHWLAQQNPEWQPVLAKAQPSQDPATWETGTLAERRAFLQQLHQSDPEQARQLLTAALPAERAATQAALLGELEPNLTAADEPLLETYLGAKSKEVRQAVVHLLVRLPNSALVERLWQRATPLLTLKRPLIGRNKLEITLPEGWTKAWLTDGIEQKDDRFEGGERAGWLGQLLSLLPPSRWATHLQVSAEELLTLAQATDWSRLLLRAWARAAYLHQDKAFAAPLLLRHFAQVNLLYQPKAAHLTEVLSPEEKIALLTTDMVHKPLFHALSEEEKIALLRRMLPLKESPFVLLDMLNFIYAPWPADIVSAALHCIADGVAPIVTNSYGEPHQRLSSLLSRLAIQVPEALAAQCTTALRPVGDTHTLVAPLIEQFIDSLRFRQQLTASLTEPSTASLV</sequence>
<keyword evidence="1" id="KW-0862">Zinc</keyword>
<evidence type="ECO:0000256" key="2">
    <source>
        <dbReference type="SAM" id="MobiDB-lite"/>
    </source>
</evidence>
<dbReference type="PROSITE" id="PS50966">
    <property type="entry name" value="ZF_SWIM"/>
    <property type="match status" value="1"/>
</dbReference>
<evidence type="ECO:0000256" key="1">
    <source>
        <dbReference type="PROSITE-ProRule" id="PRU00325"/>
    </source>
</evidence>
<dbReference type="Proteomes" id="UP000612233">
    <property type="component" value="Unassembled WGS sequence"/>
</dbReference>
<feature type="domain" description="SWIM-type" evidence="3">
    <location>
        <begin position="53"/>
        <end position="86"/>
    </location>
</feature>
<accession>A0A927GJX6</accession>
<dbReference type="InterPro" id="IPR007527">
    <property type="entry name" value="Znf_SWIM"/>
</dbReference>
<evidence type="ECO:0000313" key="5">
    <source>
        <dbReference type="Proteomes" id="UP000612233"/>
    </source>
</evidence>
<dbReference type="GO" id="GO:0008270">
    <property type="term" value="F:zinc ion binding"/>
    <property type="evidence" value="ECO:0007669"/>
    <property type="project" value="UniProtKB-KW"/>
</dbReference>